<name>X0V4Z5_9ZZZZ</name>
<gene>
    <name evidence="1" type="ORF">S01H1_35741</name>
</gene>
<reference evidence="1" key="1">
    <citation type="journal article" date="2014" name="Front. Microbiol.">
        <title>High frequency of phylogenetically diverse reductive dehalogenase-homologous genes in deep subseafloor sedimentary metagenomes.</title>
        <authorList>
            <person name="Kawai M."/>
            <person name="Futagami T."/>
            <person name="Toyoda A."/>
            <person name="Takaki Y."/>
            <person name="Nishi S."/>
            <person name="Hori S."/>
            <person name="Arai W."/>
            <person name="Tsubouchi T."/>
            <person name="Morono Y."/>
            <person name="Uchiyama I."/>
            <person name="Ito T."/>
            <person name="Fujiyama A."/>
            <person name="Inagaki F."/>
            <person name="Takami H."/>
        </authorList>
    </citation>
    <scope>NUCLEOTIDE SEQUENCE</scope>
    <source>
        <strain evidence="1">Expedition CK06-06</strain>
    </source>
</reference>
<accession>X0V4Z5</accession>
<evidence type="ECO:0000313" key="1">
    <source>
        <dbReference type="EMBL" id="GAG13259.1"/>
    </source>
</evidence>
<dbReference type="EMBL" id="BARS01022345">
    <property type="protein sequence ID" value="GAG13259.1"/>
    <property type="molecule type" value="Genomic_DNA"/>
</dbReference>
<comment type="caution">
    <text evidence="1">The sequence shown here is derived from an EMBL/GenBank/DDBJ whole genome shotgun (WGS) entry which is preliminary data.</text>
</comment>
<protein>
    <submittedName>
        <fullName evidence="1">Uncharacterized protein</fullName>
    </submittedName>
</protein>
<dbReference type="AlphaFoldDB" id="X0V4Z5"/>
<sequence length="75" mass="9091">WRHVTPISTVFRSTEWHPEAQWLMYADDVTPEAFSGVPPKGLRDFAMKDIYEWRTQKPEQRIVTRDCPRRWFPSR</sequence>
<organism evidence="1">
    <name type="scientific">marine sediment metagenome</name>
    <dbReference type="NCBI Taxonomy" id="412755"/>
    <lineage>
        <taxon>unclassified sequences</taxon>
        <taxon>metagenomes</taxon>
        <taxon>ecological metagenomes</taxon>
    </lineage>
</organism>
<proteinExistence type="predicted"/>
<feature type="non-terminal residue" evidence="1">
    <location>
        <position position="1"/>
    </location>
</feature>